<dbReference type="GO" id="GO:0000287">
    <property type="term" value="F:magnesium ion binding"/>
    <property type="evidence" value="ECO:0007669"/>
    <property type="project" value="UniProtKB-UniRule"/>
</dbReference>
<evidence type="ECO:0000256" key="6">
    <source>
        <dbReference type="ARBA" id="ARBA00022842"/>
    </source>
</evidence>
<dbReference type="InterPro" id="IPR050556">
    <property type="entry name" value="Type_II_TA_system_RNase"/>
</dbReference>
<dbReference type="OrthoDB" id="32625at2"/>
<feature type="domain" description="PIN" evidence="9">
    <location>
        <begin position="1"/>
        <end position="125"/>
    </location>
</feature>
<accession>A0A3N1GWE6</accession>
<dbReference type="InterPro" id="IPR029060">
    <property type="entry name" value="PIN-like_dom_sf"/>
</dbReference>
<dbReference type="CDD" id="cd09871">
    <property type="entry name" value="PIN_MtVapC28-VapC30-like"/>
    <property type="match status" value="1"/>
</dbReference>
<protein>
    <recommendedName>
        <fullName evidence="8">Ribonuclease VapC</fullName>
        <shortName evidence="8">RNase VapC</shortName>
        <ecNumber evidence="8">3.1.-.-</ecNumber>
    </recommendedName>
    <alternativeName>
        <fullName evidence="8">Toxin VapC</fullName>
    </alternativeName>
</protein>
<evidence type="ECO:0000256" key="1">
    <source>
        <dbReference type="ARBA" id="ARBA00001946"/>
    </source>
</evidence>
<dbReference type="PANTHER" id="PTHR33653">
    <property type="entry name" value="RIBONUCLEASE VAPC2"/>
    <property type="match status" value="1"/>
</dbReference>
<gene>
    <name evidence="8" type="primary">vapC</name>
    <name evidence="10" type="ORF">EDC03_2369</name>
</gene>
<dbReference type="AlphaFoldDB" id="A0A3N1GWE6"/>
<sequence length="134" mass="14132">MILDTSAVVAVLRGEPDADRHLAAMEGAEVLRLSAATLVELSVVVDGRRDPVLSRRLDELLDLLGVVVEPLTSKQAALARQAYRDYGKGSGHPAGLNLGDCFTYALAAATGEALLFTGRDFAATDLRPALEGDV</sequence>
<dbReference type="InParanoid" id="A0A3N1GWE6"/>
<keyword evidence="6 8" id="KW-0460">Magnesium</keyword>
<evidence type="ECO:0000256" key="2">
    <source>
        <dbReference type="ARBA" id="ARBA00022649"/>
    </source>
</evidence>
<dbReference type="EC" id="3.1.-.-" evidence="8"/>
<evidence type="ECO:0000259" key="9">
    <source>
        <dbReference type="Pfam" id="PF01850"/>
    </source>
</evidence>
<evidence type="ECO:0000313" key="11">
    <source>
        <dbReference type="Proteomes" id="UP000276232"/>
    </source>
</evidence>
<proteinExistence type="inferred from homology"/>
<organism evidence="10 11">
    <name type="scientific">Pseudokineococcus lusitanus</name>
    <dbReference type="NCBI Taxonomy" id="763993"/>
    <lineage>
        <taxon>Bacteria</taxon>
        <taxon>Bacillati</taxon>
        <taxon>Actinomycetota</taxon>
        <taxon>Actinomycetes</taxon>
        <taxon>Kineosporiales</taxon>
        <taxon>Kineosporiaceae</taxon>
        <taxon>Pseudokineococcus</taxon>
    </lineage>
</organism>
<name>A0A3N1GWE6_9ACTN</name>
<dbReference type="GO" id="GO:0004540">
    <property type="term" value="F:RNA nuclease activity"/>
    <property type="evidence" value="ECO:0007669"/>
    <property type="project" value="InterPro"/>
</dbReference>
<feature type="binding site" evidence="8">
    <location>
        <position position="100"/>
    </location>
    <ligand>
        <name>Mg(2+)</name>
        <dbReference type="ChEBI" id="CHEBI:18420"/>
    </ligand>
</feature>
<dbReference type="InterPro" id="IPR002716">
    <property type="entry name" value="PIN_dom"/>
</dbReference>
<comment type="caution">
    <text evidence="10">The sequence shown here is derived from an EMBL/GenBank/DDBJ whole genome shotgun (WGS) entry which is preliminary data.</text>
</comment>
<keyword evidence="3 8" id="KW-0540">Nuclease</keyword>
<dbReference type="HAMAP" id="MF_00265">
    <property type="entry name" value="VapC_Nob1"/>
    <property type="match status" value="1"/>
</dbReference>
<dbReference type="InterPro" id="IPR022907">
    <property type="entry name" value="VapC_family"/>
</dbReference>
<feature type="binding site" evidence="8">
    <location>
        <position position="4"/>
    </location>
    <ligand>
        <name>Mg(2+)</name>
        <dbReference type="ChEBI" id="CHEBI:18420"/>
    </ligand>
</feature>
<dbReference type="PANTHER" id="PTHR33653:SF1">
    <property type="entry name" value="RIBONUCLEASE VAPC2"/>
    <property type="match status" value="1"/>
</dbReference>
<evidence type="ECO:0000256" key="5">
    <source>
        <dbReference type="ARBA" id="ARBA00022801"/>
    </source>
</evidence>
<keyword evidence="8" id="KW-0800">Toxin</keyword>
<dbReference type="Pfam" id="PF01850">
    <property type="entry name" value="PIN"/>
    <property type="match status" value="1"/>
</dbReference>
<dbReference type="RefSeq" id="WP_123380459.1">
    <property type="nucleotide sequence ID" value="NZ_RJKN01000006.1"/>
</dbReference>
<evidence type="ECO:0000256" key="8">
    <source>
        <dbReference type="HAMAP-Rule" id="MF_00265"/>
    </source>
</evidence>
<keyword evidence="11" id="KW-1185">Reference proteome</keyword>
<comment type="similarity">
    <text evidence="7 8">Belongs to the PINc/VapC protein family.</text>
</comment>
<keyword evidence="4 8" id="KW-0479">Metal-binding</keyword>
<comment type="function">
    <text evidence="8">Toxic component of a toxin-antitoxin (TA) system. An RNase.</text>
</comment>
<comment type="cofactor">
    <cofactor evidence="1 8">
        <name>Mg(2+)</name>
        <dbReference type="ChEBI" id="CHEBI:18420"/>
    </cofactor>
</comment>
<evidence type="ECO:0000256" key="3">
    <source>
        <dbReference type="ARBA" id="ARBA00022722"/>
    </source>
</evidence>
<reference evidence="10 11" key="1">
    <citation type="journal article" date="2015" name="Stand. Genomic Sci.">
        <title>Genomic Encyclopedia of Bacterial and Archaeal Type Strains, Phase III: the genomes of soil and plant-associated and newly described type strains.</title>
        <authorList>
            <person name="Whitman W.B."/>
            <person name="Woyke T."/>
            <person name="Klenk H.P."/>
            <person name="Zhou Y."/>
            <person name="Lilburn T.G."/>
            <person name="Beck B.J."/>
            <person name="De Vos P."/>
            <person name="Vandamme P."/>
            <person name="Eisen J.A."/>
            <person name="Garrity G."/>
            <person name="Hugenholtz P."/>
            <person name="Kyrpides N.C."/>
        </authorList>
    </citation>
    <scope>NUCLEOTIDE SEQUENCE [LARGE SCALE GENOMIC DNA]</scope>
    <source>
        <strain evidence="10 11">CECT 7306</strain>
    </source>
</reference>
<dbReference type="GO" id="GO:0016787">
    <property type="term" value="F:hydrolase activity"/>
    <property type="evidence" value="ECO:0007669"/>
    <property type="project" value="UniProtKB-KW"/>
</dbReference>
<evidence type="ECO:0000256" key="7">
    <source>
        <dbReference type="ARBA" id="ARBA00038093"/>
    </source>
</evidence>
<dbReference type="SUPFAM" id="SSF88723">
    <property type="entry name" value="PIN domain-like"/>
    <property type="match status" value="1"/>
</dbReference>
<dbReference type="Gene3D" id="3.40.50.1010">
    <property type="entry name" value="5'-nuclease"/>
    <property type="match status" value="1"/>
</dbReference>
<dbReference type="GO" id="GO:0090729">
    <property type="term" value="F:toxin activity"/>
    <property type="evidence" value="ECO:0007669"/>
    <property type="project" value="UniProtKB-KW"/>
</dbReference>
<evidence type="ECO:0000313" key="10">
    <source>
        <dbReference type="EMBL" id="ROP34555.1"/>
    </source>
</evidence>
<keyword evidence="5 8" id="KW-0378">Hydrolase</keyword>
<evidence type="ECO:0000256" key="4">
    <source>
        <dbReference type="ARBA" id="ARBA00022723"/>
    </source>
</evidence>
<dbReference type="Proteomes" id="UP000276232">
    <property type="component" value="Unassembled WGS sequence"/>
</dbReference>
<dbReference type="EMBL" id="RJKN01000006">
    <property type="protein sequence ID" value="ROP34555.1"/>
    <property type="molecule type" value="Genomic_DNA"/>
</dbReference>
<keyword evidence="2 8" id="KW-1277">Toxin-antitoxin system</keyword>